<evidence type="ECO:0000313" key="2">
    <source>
        <dbReference type="EMBL" id="MBX57906.1"/>
    </source>
</evidence>
<dbReference type="EMBL" id="GGEC01077422">
    <property type="protein sequence ID" value="MBX57906.1"/>
    <property type="molecule type" value="Transcribed_RNA"/>
</dbReference>
<dbReference type="AlphaFoldDB" id="A0A2P2PT49"/>
<accession>A0A2P2PT49</accession>
<organism evidence="2">
    <name type="scientific">Rhizophora mucronata</name>
    <name type="common">Asiatic mangrove</name>
    <dbReference type="NCBI Taxonomy" id="61149"/>
    <lineage>
        <taxon>Eukaryota</taxon>
        <taxon>Viridiplantae</taxon>
        <taxon>Streptophyta</taxon>
        <taxon>Embryophyta</taxon>
        <taxon>Tracheophyta</taxon>
        <taxon>Spermatophyta</taxon>
        <taxon>Magnoliopsida</taxon>
        <taxon>eudicotyledons</taxon>
        <taxon>Gunneridae</taxon>
        <taxon>Pentapetalae</taxon>
        <taxon>rosids</taxon>
        <taxon>fabids</taxon>
        <taxon>Malpighiales</taxon>
        <taxon>Rhizophoraceae</taxon>
        <taxon>Rhizophora</taxon>
    </lineage>
</organism>
<sequence>MTKIRIAESRPQAQTPSSPGRIDIDSFFQGKRKNPGSDISTSSLCGTS</sequence>
<name>A0A2P2PT49_RHIMU</name>
<feature type="region of interest" description="Disordered" evidence="1">
    <location>
        <begin position="1"/>
        <end position="48"/>
    </location>
</feature>
<protein>
    <submittedName>
        <fullName evidence="2">Uncharacterized protein</fullName>
    </submittedName>
</protein>
<reference evidence="2" key="1">
    <citation type="submission" date="2018-02" db="EMBL/GenBank/DDBJ databases">
        <title>Rhizophora mucronata_Transcriptome.</title>
        <authorList>
            <person name="Meera S.P."/>
            <person name="Sreeshan A."/>
            <person name="Augustine A."/>
        </authorList>
    </citation>
    <scope>NUCLEOTIDE SEQUENCE</scope>
    <source>
        <tissue evidence="2">Leaf</tissue>
    </source>
</reference>
<feature type="compositionally biased region" description="Polar residues" evidence="1">
    <location>
        <begin position="37"/>
        <end position="48"/>
    </location>
</feature>
<proteinExistence type="predicted"/>
<evidence type="ECO:0000256" key="1">
    <source>
        <dbReference type="SAM" id="MobiDB-lite"/>
    </source>
</evidence>